<dbReference type="PROSITE" id="PS00165">
    <property type="entry name" value="DEHYDRATASE_SER_THR"/>
    <property type="match status" value="1"/>
</dbReference>
<evidence type="ECO:0000259" key="10">
    <source>
        <dbReference type="Pfam" id="PF00291"/>
    </source>
</evidence>
<dbReference type="EMBL" id="ML996687">
    <property type="protein sequence ID" value="KAF2405070.1"/>
    <property type="molecule type" value="Genomic_DNA"/>
</dbReference>
<comment type="cofactor">
    <cofactor evidence="1 9">
        <name>pyridoxal 5'-phosphate</name>
        <dbReference type="ChEBI" id="CHEBI:597326"/>
    </cofactor>
</comment>
<keyword evidence="8" id="KW-0456">Lyase</keyword>
<dbReference type="InterPro" id="IPR004450">
    <property type="entry name" value="Thr_synthase-like"/>
</dbReference>
<dbReference type="InterPro" id="IPR037158">
    <property type="entry name" value="Thr_synth_N_sf"/>
</dbReference>
<proteinExistence type="inferred from homology"/>
<dbReference type="EC" id="4.2.3.1" evidence="4"/>
<reference evidence="12" key="1">
    <citation type="journal article" date="2020" name="Stud. Mycol.">
        <title>101 Dothideomycetes genomes: a test case for predicting lifestyles and emergence of pathogens.</title>
        <authorList>
            <person name="Haridas S."/>
            <person name="Albert R."/>
            <person name="Binder M."/>
            <person name="Bloem J."/>
            <person name="Labutti K."/>
            <person name="Salamov A."/>
            <person name="Andreopoulos B."/>
            <person name="Baker S."/>
            <person name="Barry K."/>
            <person name="Bills G."/>
            <person name="Bluhm B."/>
            <person name="Cannon C."/>
            <person name="Castanera R."/>
            <person name="Culley D."/>
            <person name="Daum C."/>
            <person name="Ezra D."/>
            <person name="Gonzalez J."/>
            <person name="Henrissat B."/>
            <person name="Kuo A."/>
            <person name="Liang C."/>
            <person name="Lipzen A."/>
            <person name="Lutzoni F."/>
            <person name="Magnuson J."/>
            <person name="Mondo S."/>
            <person name="Nolan M."/>
            <person name="Ohm R."/>
            <person name="Pangilinan J."/>
            <person name="Park H.-J."/>
            <person name="Ramirez L."/>
            <person name="Alfaro M."/>
            <person name="Sun H."/>
            <person name="Tritt A."/>
            <person name="Yoshinaga Y."/>
            <person name="Zwiers L.-H."/>
            <person name="Turgeon B."/>
            <person name="Goodwin S."/>
            <person name="Spatafora J."/>
            <person name="Crous P."/>
            <person name="Grigoriev I."/>
        </authorList>
    </citation>
    <scope>NUCLEOTIDE SEQUENCE</scope>
    <source>
        <strain evidence="12">CBS 262.69</strain>
    </source>
</reference>
<dbReference type="Pfam" id="PF00291">
    <property type="entry name" value="PALP"/>
    <property type="match status" value="1"/>
</dbReference>
<dbReference type="Pfam" id="PF14821">
    <property type="entry name" value="Thr_synth_N"/>
    <property type="match status" value="1"/>
</dbReference>
<evidence type="ECO:0000256" key="1">
    <source>
        <dbReference type="ARBA" id="ARBA00001933"/>
    </source>
</evidence>
<dbReference type="UniPathway" id="UPA00050">
    <property type="reaction ID" value="UER00065"/>
</dbReference>
<accession>A0A6G1I9W0</accession>
<comment type="similarity">
    <text evidence="3">Belongs to the threonine synthase family.</text>
</comment>
<evidence type="ECO:0000256" key="6">
    <source>
        <dbReference type="ARBA" id="ARBA00022697"/>
    </source>
</evidence>
<evidence type="ECO:0000313" key="13">
    <source>
        <dbReference type="Proteomes" id="UP000799640"/>
    </source>
</evidence>
<name>A0A6G1I9W0_9PEZI</name>
<dbReference type="NCBIfam" id="TIGR00260">
    <property type="entry name" value="thrC"/>
    <property type="match status" value="1"/>
</dbReference>
<evidence type="ECO:0000256" key="9">
    <source>
        <dbReference type="PIRSR" id="PIRSR604450-51"/>
    </source>
</evidence>
<dbReference type="FunFam" id="3.40.50.1100:FF:000024">
    <property type="entry name" value="Probable threonine synthase"/>
    <property type="match status" value="1"/>
</dbReference>
<evidence type="ECO:0000256" key="8">
    <source>
        <dbReference type="ARBA" id="ARBA00023239"/>
    </source>
</evidence>
<evidence type="ECO:0000256" key="5">
    <source>
        <dbReference type="ARBA" id="ARBA00022605"/>
    </source>
</evidence>
<dbReference type="InterPro" id="IPR036052">
    <property type="entry name" value="TrpB-like_PALP_sf"/>
</dbReference>
<evidence type="ECO:0000256" key="2">
    <source>
        <dbReference type="ARBA" id="ARBA00004979"/>
    </source>
</evidence>
<evidence type="ECO:0000256" key="4">
    <source>
        <dbReference type="ARBA" id="ARBA00013028"/>
    </source>
</evidence>
<feature type="domain" description="Tryptophan synthase beta chain-like PALP" evidence="10">
    <location>
        <begin position="107"/>
        <end position="330"/>
    </location>
</feature>
<dbReference type="InterPro" id="IPR001926">
    <property type="entry name" value="TrpB-like_PALP"/>
</dbReference>
<dbReference type="InterPro" id="IPR029144">
    <property type="entry name" value="Thr_synth_N"/>
</dbReference>
<feature type="domain" description="Threonine synthase N-terminal" evidence="11">
    <location>
        <begin position="9"/>
        <end position="88"/>
    </location>
</feature>
<feature type="modified residue" description="N6-(pyridoxal phosphate)lysine" evidence="9">
    <location>
        <position position="122"/>
    </location>
</feature>
<dbReference type="GO" id="GO:0004795">
    <property type="term" value="F:threonine synthase activity"/>
    <property type="evidence" value="ECO:0007669"/>
    <property type="project" value="UniProtKB-EC"/>
</dbReference>
<organism evidence="12 13">
    <name type="scientific">Trichodelitschia bisporula</name>
    <dbReference type="NCBI Taxonomy" id="703511"/>
    <lineage>
        <taxon>Eukaryota</taxon>
        <taxon>Fungi</taxon>
        <taxon>Dikarya</taxon>
        <taxon>Ascomycota</taxon>
        <taxon>Pezizomycotina</taxon>
        <taxon>Dothideomycetes</taxon>
        <taxon>Dothideomycetes incertae sedis</taxon>
        <taxon>Phaeotrichales</taxon>
        <taxon>Phaeotrichaceae</taxon>
        <taxon>Trichodelitschia</taxon>
    </lineage>
</organism>
<sequence>MASHTPSQRYLSTRGGSYDFSFEDVVLKGLAADGGLFIPEEIPALPQGWQTEWANLSFEELAVNIFSLYISPSEIPPADLKELVRKSYATFRDPSVTPTVTLDPTRNVHLLELFHGPTFAFKDVALQFLGNLFEYFLVRRNADKSAADREHLVVIGATSGDTGSAAIYGLRGKKDLSVFIMHPKGKISPVQEAQMTTVLDANVHNLAVEGTFDDCQDFVKALFADTEFNKTHRLAAVNSINWARILAQITYYFASYFALRRANPSQQSIRFVVPTGNFGDILAGYFAKRMGLPITQLVIATNENDILHRFWRSGRYEKHEVRGPAAAGGLPQDGVKAHEAGVKETLSPAMDILVSSNFERLLWFLAHDVLGSGDEASRRKTAGEAVNGWLQALKTEGGFAVPEEVLAKARQNFATERVSDAQTLATITGAYKWAKGYVLDPHSAIGIAAAERVVQQGAEGDVVALATAHPAKFSGAVELALAQEKAFDFKAHVQPKEFAGLEDLPRRVTTVRREDGLEGVRKVVLEEVAAEGAA</sequence>
<dbReference type="OrthoDB" id="5203861at2759"/>
<evidence type="ECO:0000259" key="11">
    <source>
        <dbReference type="Pfam" id="PF14821"/>
    </source>
</evidence>
<keyword evidence="13" id="KW-1185">Reference proteome</keyword>
<dbReference type="CDD" id="cd01560">
    <property type="entry name" value="Thr-synth_2"/>
    <property type="match status" value="1"/>
</dbReference>
<dbReference type="Gene3D" id="3.40.50.1100">
    <property type="match status" value="2"/>
</dbReference>
<comment type="pathway">
    <text evidence="2">Amino-acid biosynthesis; L-threonine biosynthesis; L-threonine from L-aspartate: step 5/5.</text>
</comment>
<keyword evidence="7 9" id="KW-0663">Pyridoxal phosphate</keyword>
<gene>
    <name evidence="12" type="ORF">EJ06DRAFT_485547</name>
</gene>
<dbReference type="GO" id="GO:0009088">
    <property type="term" value="P:threonine biosynthetic process"/>
    <property type="evidence" value="ECO:0007669"/>
    <property type="project" value="UniProtKB-UniPathway"/>
</dbReference>
<dbReference type="Gene3D" id="3.90.1380.10">
    <property type="entry name" value="Threonine synthase, N-terminal domain"/>
    <property type="match status" value="1"/>
</dbReference>
<keyword evidence="5" id="KW-0028">Amino-acid biosynthesis</keyword>
<protein>
    <recommendedName>
        <fullName evidence="4">threonine synthase</fullName>
        <ecNumber evidence="4">4.2.3.1</ecNumber>
    </recommendedName>
</protein>
<dbReference type="GO" id="GO:0030170">
    <property type="term" value="F:pyridoxal phosphate binding"/>
    <property type="evidence" value="ECO:0007669"/>
    <property type="project" value="InterPro"/>
</dbReference>
<dbReference type="InterPro" id="IPR051166">
    <property type="entry name" value="Threonine_Synthase"/>
</dbReference>
<dbReference type="AlphaFoldDB" id="A0A6G1I9W0"/>
<dbReference type="FunFam" id="3.90.1380.10:FF:000003">
    <property type="entry name" value="THR4p Threonine synthase"/>
    <property type="match status" value="1"/>
</dbReference>
<evidence type="ECO:0000256" key="7">
    <source>
        <dbReference type="ARBA" id="ARBA00022898"/>
    </source>
</evidence>
<evidence type="ECO:0000313" key="12">
    <source>
        <dbReference type="EMBL" id="KAF2405070.1"/>
    </source>
</evidence>
<dbReference type="PANTHER" id="PTHR42690:SF1">
    <property type="entry name" value="THREONINE SYNTHASE-LIKE 2"/>
    <property type="match status" value="1"/>
</dbReference>
<dbReference type="InterPro" id="IPR000634">
    <property type="entry name" value="Ser/Thr_deHydtase_PyrdxlP-BS"/>
</dbReference>
<evidence type="ECO:0000256" key="3">
    <source>
        <dbReference type="ARBA" id="ARBA00005517"/>
    </source>
</evidence>
<dbReference type="SUPFAM" id="SSF53686">
    <property type="entry name" value="Tryptophan synthase beta subunit-like PLP-dependent enzymes"/>
    <property type="match status" value="1"/>
</dbReference>
<dbReference type="PANTHER" id="PTHR42690">
    <property type="entry name" value="THREONINE SYNTHASE FAMILY MEMBER"/>
    <property type="match status" value="1"/>
</dbReference>
<dbReference type="Pfam" id="PF24857">
    <property type="entry name" value="THR4_C"/>
    <property type="match status" value="1"/>
</dbReference>
<dbReference type="Proteomes" id="UP000799640">
    <property type="component" value="Unassembled WGS sequence"/>
</dbReference>
<keyword evidence="6" id="KW-0791">Threonine biosynthesis</keyword>